<evidence type="ECO:0000256" key="1">
    <source>
        <dbReference type="ARBA" id="ARBA00022801"/>
    </source>
</evidence>
<name>A0ABN3PSJ3_9ACTN</name>
<evidence type="ECO:0000313" key="5">
    <source>
        <dbReference type="Proteomes" id="UP001501447"/>
    </source>
</evidence>
<feature type="domain" description="PPM-type phosphatase" evidence="3">
    <location>
        <begin position="210"/>
        <end position="420"/>
    </location>
</feature>
<dbReference type="PANTHER" id="PTHR43156:SF2">
    <property type="entry name" value="STAGE II SPORULATION PROTEIN E"/>
    <property type="match status" value="1"/>
</dbReference>
<evidence type="ECO:0000259" key="3">
    <source>
        <dbReference type="SMART" id="SM00331"/>
    </source>
</evidence>
<dbReference type="Proteomes" id="UP001501447">
    <property type="component" value="Unassembled WGS sequence"/>
</dbReference>
<keyword evidence="1" id="KW-0378">Hydrolase</keyword>
<keyword evidence="2" id="KW-0812">Transmembrane</keyword>
<reference evidence="4 5" key="1">
    <citation type="journal article" date="2019" name="Int. J. Syst. Evol. Microbiol.">
        <title>The Global Catalogue of Microorganisms (GCM) 10K type strain sequencing project: providing services to taxonomists for standard genome sequencing and annotation.</title>
        <authorList>
            <consortium name="The Broad Institute Genomics Platform"/>
            <consortium name="The Broad Institute Genome Sequencing Center for Infectious Disease"/>
            <person name="Wu L."/>
            <person name="Ma J."/>
        </authorList>
    </citation>
    <scope>NUCLEOTIDE SEQUENCE [LARGE SCALE GENOMIC DNA]</scope>
    <source>
        <strain evidence="4 5">JCM 16373</strain>
    </source>
</reference>
<evidence type="ECO:0000256" key="2">
    <source>
        <dbReference type="SAM" id="Phobius"/>
    </source>
</evidence>
<dbReference type="InterPro" id="IPR001932">
    <property type="entry name" value="PPM-type_phosphatase-like_dom"/>
</dbReference>
<keyword evidence="5" id="KW-1185">Reference proteome</keyword>
<proteinExistence type="predicted"/>
<dbReference type="InterPro" id="IPR036457">
    <property type="entry name" value="PPM-type-like_dom_sf"/>
</dbReference>
<dbReference type="Pfam" id="PF07228">
    <property type="entry name" value="SpoIIE"/>
    <property type="match status" value="1"/>
</dbReference>
<organism evidence="4 5">
    <name type="scientific">Streptomyces axinellae</name>
    <dbReference type="NCBI Taxonomy" id="552788"/>
    <lineage>
        <taxon>Bacteria</taxon>
        <taxon>Bacillati</taxon>
        <taxon>Actinomycetota</taxon>
        <taxon>Actinomycetes</taxon>
        <taxon>Kitasatosporales</taxon>
        <taxon>Streptomycetaceae</taxon>
        <taxon>Streptomyces</taxon>
    </lineage>
</organism>
<accession>A0ABN3PSJ3</accession>
<sequence>MCAQVHVRLHGRVGAGDAPGIDGPQSGWLGSLSMAERRAGLSPSTARSHQAHKALHRVRTTLRKSAVDYFRGGASDWVALAGLILTVPALTCATILMPLWCAPEALVLPIIAGGLLLRPASLLALYATAALALMVESLLLTTATEFADGAGRVTPGTILVVAAAGLSGLLVAQFRSRVGVPWRRGGTMLFDLRERIRVQSKLPKLPAGWHREMALRPAGGQSFSGDFVVAARTGPGGRTLEVVLTDVSGKGMDAASRALLLSGAFGGLLGSLPPHDFLPAANGYLLRQSWEEGFATSVHLVLDLTSGDYELLSAGHVPAMQLNAGSGKWEEKAGEGPLLGVYDGAEFEPAKGTLRHGDVLMLFTDGLVETADRDLTEGIDRLTGEADRYVASSFHGAAWHLIESVARDVNDDRALLLLCRA</sequence>
<keyword evidence="2" id="KW-1133">Transmembrane helix</keyword>
<dbReference type="InterPro" id="IPR052016">
    <property type="entry name" value="Bact_Sigma-Reg"/>
</dbReference>
<dbReference type="PANTHER" id="PTHR43156">
    <property type="entry name" value="STAGE II SPORULATION PROTEIN E-RELATED"/>
    <property type="match status" value="1"/>
</dbReference>
<feature type="transmembrane region" description="Helical" evidence="2">
    <location>
        <begin position="153"/>
        <end position="174"/>
    </location>
</feature>
<dbReference type="SMART" id="SM00331">
    <property type="entry name" value="PP2C_SIG"/>
    <property type="match status" value="1"/>
</dbReference>
<dbReference type="Gene3D" id="3.60.40.10">
    <property type="entry name" value="PPM-type phosphatase domain"/>
    <property type="match status" value="1"/>
</dbReference>
<dbReference type="EMBL" id="BAAARJ010000002">
    <property type="protein sequence ID" value="GAA2597059.1"/>
    <property type="molecule type" value="Genomic_DNA"/>
</dbReference>
<gene>
    <name evidence="4" type="ORF">GCM10009863_08170</name>
</gene>
<protein>
    <submittedName>
        <fullName evidence="4">PP2C family protein-serine/threonine phosphatase</fullName>
    </submittedName>
</protein>
<feature type="transmembrane region" description="Helical" evidence="2">
    <location>
        <begin position="77"/>
        <end position="99"/>
    </location>
</feature>
<evidence type="ECO:0000313" key="4">
    <source>
        <dbReference type="EMBL" id="GAA2597059.1"/>
    </source>
</evidence>
<comment type="caution">
    <text evidence="4">The sequence shown here is derived from an EMBL/GenBank/DDBJ whole genome shotgun (WGS) entry which is preliminary data.</text>
</comment>
<feature type="transmembrane region" description="Helical" evidence="2">
    <location>
        <begin position="106"/>
        <end position="133"/>
    </location>
</feature>
<keyword evidence="2" id="KW-0472">Membrane</keyword>